<dbReference type="InterPro" id="IPR053947">
    <property type="entry name" value="YscD_ppl__2nd"/>
</dbReference>
<feature type="transmembrane region" description="Helical" evidence="1">
    <location>
        <begin position="108"/>
        <end position="131"/>
    </location>
</feature>
<gene>
    <name evidence="3" type="ORF">DFP86_1107</name>
</gene>
<dbReference type="Pfam" id="PF21937">
    <property type="entry name" value="Yop-YscD_ppl_2nd"/>
    <property type="match status" value="1"/>
</dbReference>
<evidence type="ECO:0000313" key="3">
    <source>
        <dbReference type="EMBL" id="TDR76582.1"/>
    </source>
</evidence>
<dbReference type="EMBL" id="SNZP01000010">
    <property type="protein sequence ID" value="TDR76582.1"/>
    <property type="molecule type" value="Genomic_DNA"/>
</dbReference>
<keyword evidence="1" id="KW-0812">Transmembrane</keyword>
<evidence type="ECO:0000259" key="2">
    <source>
        <dbReference type="Pfam" id="PF21937"/>
    </source>
</evidence>
<sequence length="394" mass="42491">MAFKLWLLNGPMAGRALNLPPGVFTIGTDDADLALPLQQGRMATLTVAPDGVLLQDDTPCWVDGQSVRPGALPLGHFIDLAGLHFVLGPSDGERASVSAVARARPRSVWLMLALGVSCVLATALGLAWWLAPAPTVSPPPQQWVAAALRPFPDVLAEWQDDGVLRVSGRCPDSAALAMLRTRLDAAGVRYQWLAQCDDELLRSVQALLHNYGYPHAIVTLTADGKAQIQETVRNDERFAQLTDALDHLPGLAGWQIVDRFGQEFDRLLARLRADRQLDGLSVRQGRFSWVVSGELPPARVERVRALLNDLTHRGELSMPAHLVNAASTASAGEFLPADIAGIDGSRTSPFLTLTNGMRLLLGATVRQQMLIVAIHPDGVSLAGRNTLVFLPIHA</sequence>
<organism evidence="3 4">
    <name type="scientific">Paludibacterium purpuratum</name>
    <dbReference type="NCBI Taxonomy" id="1144873"/>
    <lineage>
        <taxon>Bacteria</taxon>
        <taxon>Pseudomonadati</taxon>
        <taxon>Pseudomonadota</taxon>
        <taxon>Betaproteobacteria</taxon>
        <taxon>Neisseriales</taxon>
        <taxon>Chromobacteriaceae</taxon>
        <taxon>Paludibacterium</taxon>
    </lineage>
</organism>
<dbReference type="Gene3D" id="2.60.200.20">
    <property type="match status" value="1"/>
</dbReference>
<dbReference type="OrthoDB" id="7066518at2"/>
<dbReference type="NCBIfam" id="TIGR02500">
    <property type="entry name" value="type_III_yscD"/>
    <property type="match status" value="1"/>
</dbReference>
<evidence type="ECO:0000256" key="1">
    <source>
        <dbReference type="SAM" id="Phobius"/>
    </source>
</evidence>
<dbReference type="Proteomes" id="UP000295611">
    <property type="component" value="Unassembled WGS sequence"/>
</dbReference>
<keyword evidence="4" id="KW-1185">Reference proteome</keyword>
<feature type="domain" description="YscD-like Bon-like" evidence="2">
    <location>
        <begin position="198"/>
        <end position="256"/>
    </location>
</feature>
<dbReference type="AlphaFoldDB" id="A0A4R7B0Y9"/>
<keyword evidence="1" id="KW-1133">Transmembrane helix</keyword>
<dbReference type="InterPro" id="IPR012843">
    <property type="entry name" value="YscD"/>
</dbReference>
<name>A0A4R7B0Y9_9NEIS</name>
<keyword evidence="1" id="KW-0472">Membrane</keyword>
<dbReference type="RefSeq" id="WP_133681744.1">
    <property type="nucleotide sequence ID" value="NZ_SNZP01000010.1"/>
</dbReference>
<proteinExistence type="predicted"/>
<protein>
    <submittedName>
        <fullName evidence="3">Type III secretion protein D</fullName>
    </submittedName>
</protein>
<reference evidence="3 4" key="1">
    <citation type="submission" date="2019-03" db="EMBL/GenBank/DDBJ databases">
        <title>Genomic Encyclopedia of Type Strains, Phase III (KMG-III): the genomes of soil and plant-associated and newly described type strains.</title>
        <authorList>
            <person name="Whitman W."/>
        </authorList>
    </citation>
    <scope>NUCLEOTIDE SEQUENCE [LARGE SCALE GENOMIC DNA]</scope>
    <source>
        <strain evidence="3 4">CECT 8976</strain>
    </source>
</reference>
<evidence type="ECO:0000313" key="4">
    <source>
        <dbReference type="Proteomes" id="UP000295611"/>
    </source>
</evidence>
<comment type="caution">
    <text evidence="3">The sequence shown here is derived from an EMBL/GenBank/DDBJ whole genome shotgun (WGS) entry which is preliminary data.</text>
</comment>
<accession>A0A4R7B0Y9</accession>